<dbReference type="EMBL" id="JAYMYQ010000001">
    <property type="protein sequence ID" value="KAK7362571.1"/>
    <property type="molecule type" value="Genomic_DNA"/>
</dbReference>
<evidence type="ECO:0000313" key="3">
    <source>
        <dbReference type="Proteomes" id="UP001367508"/>
    </source>
</evidence>
<reference evidence="2 3" key="1">
    <citation type="submission" date="2024-01" db="EMBL/GenBank/DDBJ databases">
        <title>The genomes of 5 underutilized Papilionoideae crops provide insights into root nodulation and disease resistanc.</title>
        <authorList>
            <person name="Jiang F."/>
        </authorList>
    </citation>
    <scope>NUCLEOTIDE SEQUENCE [LARGE SCALE GENOMIC DNA]</scope>
    <source>
        <strain evidence="2">LVBAO_FW01</strain>
        <tissue evidence="2">Leaves</tissue>
    </source>
</reference>
<dbReference type="PANTHER" id="PTHR46410">
    <property type="entry name" value="AT-RICH INTERACTIVE DOMAIN-CONTAINING PROTEIN 2"/>
    <property type="match status" value="1"/>
</dbReference>
<organism evidence="2 3">
    <name type="scientific">Canavalia gladiata</name>
    <name type="common">Sword bean</name>
    <name type="synonym">Dolichos gladiatus</name>
    <dbReference type="NCBI Taxonomy" id="3824"/>
    <lineage>
        <taxon>Eukaryota</taxon>
        <taxon>Viridiplantae</taxon>
        <taxon>Streptophyta</taxon>
        <taxon>Embryophyta</taxon>
        <taxon>Tracheophyta</taxon>
        <taxon>Spermatophyta</taxon>
        <taxon>Magnoliopsida</taxon>
        <taxon>eudicotyledons</taxon>
        <taxon>Gunneridae</taxon>
        <taxon>Pentapetalae</taxon>
        <taxon>rosids</taxon>
        <taxon>fabids</taxon>
        <taxon>Fabales</taxon>
        <taxon>Fabaceae</taxon>
        <taxon>Papilionoideae</taxon>
        <taxon>50 kb inversion clade</taxon>
        <taxon>NPAAA clade</taxon>
        <taxon>indigoferoid/millettioid clade</taxon>
        <taxon>Phaseoleae</taxon>
        <taxon>Canavalia</taxon>
    </lineage>
</organism>
<name>A0AAN9R7Z4_CANGL</name>
<dbReference type="AlphaFoldDB" id="A0AAN9R7Z4"/>
<proteinExistence type="predicted"/>
<comment type="caution">
    <text evidence="2">The sequence shown here is derived from an EMBL/GenBank/DDBJ whole genome shotgun (WGS) entry which is preliminary data.</text>
</comment>
<evidence type="ECO:0000256" key="1">
    <source>
        <dbReference type="SAM" id="MobiDB-lite"/>
    </source>
</evidence>
<dbReference type="PANTHER" id="PTHR46410:SF18">
    <property type="entry name" value="AT-RICH INTERACTIVE DOMAIN-CONTAINING PROTEIN 2"/>
    <property type="match status" value="1"/>
</dbReference>
<gene>
    <name evidence="2" type="ORF">VNO77_04688</name>
</gene>
<feature type="region of interest" description="Disordered" evidence="1">
    <location>
        <begin position="143"/>
        <end position="196"/>
    </location>
</feature>
<evidence type="ECO:0000313" key="2">
    <source>
        <dbReference type="EMBL" id="KAK7362571.1"/>
    </source>
</evidence>
<protein>
    <submittedName>
        <fullName evidence="2">Uncharacterized protein</fullName>
    </submittedName>
</protein>
<sequence length="196" mass="22068">MASATTKLGCGERLSTSVKSRLCSCCNPCSPSGNRLACSPNTEQVSVGRHFQAEVPKWTGLVSKSDSKWLGTQVWPLKQDSKPTVEIGLLERERHEKCGCKFQGLVECALDHMGVEFFLQWTIEKEKKFKDIMRSSIPSQNKSFWNKPSKRFPKKTRKKLGEPLLQCVSHSTKKLSKSGDSEPSKRLERTTKLANH</sequence>
<feature type="compositionally biased region" description="Basic residues" evidence="1">
    <location>
        <begin position="148"/>
        <end position="158"/>
    </location>
</feature>
<dbReference type="Proteomes" id="UP001367508">
    <property type="component" value="Unassembled WGS sequence"/>
</dbReference>
<keyword evidence="3" id="KW-1185">Reference proteome</keyword>
<feature type="compositionally biased region" description="Basic and acidic residues" evidence="1">
    <location>
        <begin position="177"/>
        <end position="196"/>
    </location>
</feature>
<accession>A0AAN9R7Z4</accession>